<evidence type="ECO:0000256" key="4">
    <source>
        <dbReference type="ARBA" id="ARBA00012055"/>
    </source>
</evidence>
<keyword evidence="7" id="KW-0479">Metal-binding</keyword>
<dbReference type="STRING" id="1172194.WQQ_35510"/>
<keyword evidence="10" id="KW-0324">Glycolysis</keyword>
<evidence type="ECO:0000256" key="10">
    <source>
        <dbReference type="ARBA" id="ARBA00023152"/>
    </source>
</evidence>
<dbReference type="PRINTS" id="PR00476">
    <property type="entry name" value="PHFRCTKINASE"/>
</dbReference>
<keyword evidence="15" id="KW-1185">Reference proteome</keyword>
<comment type="cofactor">
    <cofactor evidence="1">
        <name>Mg(2+)</name>
        <dbReference type="ChEBI" id="CHEBI:18420"/>
    </cofactor>
</comment>
<dbReference type="GO" id="GO:0042802">
    <property type="term" value="F:identical protein binding"/>
    <property type="evidence" value="ECO:0007669"/>
    <property type="project" value="TreeGrafter"/>
</dbReference>
<comment type="similarity">
    <text evidence="11">Belongs to the phosphofructokinase type A (PFKA) family.</text>
</comment>
<evidence type="ECO:0000256" key="7">
    <source>
        <dbReference type="ARBA" id="ARBA00022723"/>
    </source>
</evidence>
<dbReference type="AlphaFoldDB" id="I8HY23"/>
<dbReference type="EC" id="2.7.1.11" evidence="4"/>
<dbReference type="Gene3D" id="3.40.50.460">
    <property type="entry name" value="Phosphofructokinase domain"/>
    <property type="match status" value="1"/>
</dbReference>
<evidence type="ECO:0000256" key="3">
    <source>
        <dbReference type="ARBA" id="ARBA00004679"/>
    </source>
</evidence>
<dbReference type="GO" id="GO:0061621">
    <property type="term" value="P:canonical glycolysis"/>
    <property type="evidence" value="ECO:0007669"/>
    <property type="project" value="TreeGrafter"/>
</dbReference>
<feature type="domain" description="Phosphofructokinase" evidence="13">
    <location>
        <begin position="8"/>
        <end position="299"/>
    </location>
</feature>
<dbReference type="GO" id="GO:0006002">
    <property type="term" value="P:fructose 6-phosphate metabolic process"/>
    <property type="evidence" value="ECO:0007669"/>
    <property type="project" value="InterPro"/>
</dbReference>
<dbReference type="SUPFAM" id="SSF53784">
    <property type="entry name" value="Phosphofructokinase"/>
    <property type="match status" value="1"/>
</dbReference>
<dbReference type="RefSeq" id="WP_007186490.1">
    <property type="nucleotide sequence ID" value="NZ_AKGD01000003.1"/>
</dbReference>
<keyword evidence="8 14" id="KW-0418">Kinase</keyword>
<dbReference type="EMBL" id="AKGD01000003">
    <property type="protein sequence ID" value="EIT68356.1"/>
    <property type="molecule type" value="Genomic_DNA"/>
</dbReference>
<dbReference type="PATRIC" id="fig|1172194.4.peg.3448"/>
<dbReference type="GO" id="GO:0030388">
    <property type="term" value="P:fructose 1,6-bisphosphate metabolic process"/>
    <property type="evidence" value="ECO:0007669"/>
    <property type="project" value="TreeGrafter"/>
</dbReference>
<dbReference type="InterPro" id="IPR000023">
    <property type="entry name" value="Phosphofructokinase_dom"/>
</dbReference>
<evidence type="ECO:0000256" key="2">
    <source>
        <dbReference type="ARBA" id="ARBA00004496"/>
    </source>
</evidence>
<dbReference type="Gene3D" id="3.40.50.450">
    <property type="match status" value="1"/>
</dbReference>
<dbReference type="GO" id="GO:0005945">
    <property type="term" value="C:6-phosphofructokinase complex"/>
    <property type="evidence" value="ECO:0007669"/>
    <property type="project" value="TreeGrafter"/>
</dbReference>
<dbReference type="GO" id="GO:0070095">
    <property type="term" value="F:fructose-6-phosphate binding"/>
    <property type="evidence" value="ECO:0007669"/>
    <property type="project" value="TreeGrafter"/>
</dbReference>
<organism evidence="14 15">
    <name type="scientific">Hydrocarboniphaga effusa AP103</name>
    <dbReference type="NCBI Taxonomy" id="1172194"/>
    <lineage>
        <taxon>Bacteria</taxon>
        <taxon>Pseudomonadati</taxon>
        <taxon>Pseudomonadota</taxon>
        <taxon>Gammaproteobacteria</taxon>
        <taxon>Nevskiales</taxon>
        <taxon>Nevskiaceae</taxon>
        <taxon>Hydrocarboniphaga</taxon>
    </lineage>
</organism>
<evidence type="ECO:0000256" key="5">
    <source>
        <dbReference type="ARBA" id="ARBA00022490"/>
    </source>
</evidence>
<evidence type="ECO:0000256" key="8">
    <source>
        <dbReference type="ARBA" id="ARBA00022777"/>
    </source>
</evidence>
<dbReference type="InterPro" id="IPR035966">
    <property type="entry name" value="PKF_sf"/>
</dbReference>
<proteinExistence type="inferred from homology"/>
<evidence type="ECO:0000256" key="11">
    <source>
        <dbReference type="ARBA" id="ARBA00038478"/>
    </source>
</evidence>
<evidence type="ECO:0000259" key="13">
    <source>
        <dbReference type="Pfam" id="PF00365"/>
    </source>
</evidence>
<dbReference type="NCBIfam" id="NF002872">
    <property type="entry name" value="PRK03202.1"/>
    <property type="match status" value="1"/>
</dbReference>
<evidence type="ECO:0000256" key="9">
    <source>
        <dbReference type="ARBA" id="ARBA00022842"/>
    </source>
</evidence>
<reference evidence="14 15" key="1">
    <citation type="journal article" date="2012" name="J. Bacteriol.">
        <title>Genome Sequence of n-Alkane-Degrading Hydrocarboniphaga effusa Strain AP103T (ATCC BAA-332T).</title>
        <authorList>
            <person name="Chang H.K."/>
            <person name="Zylstra G.J."/>
            <person name="Chae J.C."/>
        </authorList>
    </citation>
    <scope>NUCLEOTIDE SEQUENCE [LARGE SCALE GENOMIC DNA]</scope>
    <source>
        <strain evidence="14 15">AP103</strain>
    </source>
</reference>
<dbReference type="UniPathway" id="UPA00109">
    <property type="reaction ID" value="UER00182"/>
</dbReference>
<dbReference type="GO" id="GO:0003872">
    <property type="term" value="F:6-phosphofructokinase activity"/>
    <property type="evidence" value="ECO:0007669"/>
    <property type="project" value="UniProtKB-EC"/>
</dbReference>
<sequence>MINPTKTVGVLTSGGDCAGLNAVIGAVTRHAVDSYGWRVLGITDGTLGLTAVPRQYCELRPERLSAPLLHSGGSFLGSISHGEPGSGQQLVDRKEAFADGARKLGLDALVAIGGDGSMRILHELCSHARLPMIGIPKTIDNDVPETESAVGFASAVQVVSDALDRLQPTAASHHRVIVVETMGRSSGHIALHGGLCGGADAILVPELRMDVESLIAHIRRVFSSGRRHALIVVAEGVRAQVAGLGPYESVGTWLAQELEKRSGIEARCTSLGYLQRGGSPCAEDRRLAAIFGLRAVELLANGNTNRMVCWTKGAVLDVPLKAVITGPRKLEKNSPLLAAARGLGIWLGDDADAAVASQAAAESSTCSPPNAGSLKKSTKNPAGKPPAPPTDADGSHARQHPGSRTPSSPTRVG</sequence>
<dbReference type="GO" id="GO:0046872">
    <property type="term" value="F:metal ion binding"/>
    <property type="evidence" value="ECO:0007669"/>
    <property type="project" value="UniProtKB-KW"/>
</dbReference>
<dbReference type="GO" id="GO:0048029">
    <property type="term" value="F:monosaccharide binding"/>
    <property type="evidence" value="ECO:0007669"/>
    <property type="project" value="TreeGrafter"/>
</dbReference>
<dbReference type="InterPro" id="IPR022953">
    <property type="entry name" value="ATP_PFK"/>
</dbReference>
<gene>
    <name evidence="14" type="ORF">WQQ_35510</name>
</gene>
<dbReference type="PANTHER" id="PTHR13697:SF52">
    <property type="entry name" value="ATP-DEPENDENT 6-PHOSPHOFRUCTOKINASE 3"/>
    <property type="match status" value="1"/>
</dbReference>
<evidence type="ECO:0000256" key="6">
    <source>
        <dbReference type="ARBA" id="ARBA00022679"/>
    </source>
</evidence>
<comment type="pathway">
    <text evidence="3">Carbohydrate degradation; glycolysis; D-glyceraldehyde 3-phosphate and glycerone phosphate from D-glucose: step 3/4.</text>
</comment>
<dbReference type="Pfam" id="PF00365">
    <property type="entry name" value="PFK"/>
    <property type="match status" value="1"/>
</dbReference>
<dbReference type="Proteomes" id="UP000003704">
    <property type="component" value="Unassembled WGS sequence"/>
</dbReference>
<dbReference type="FunFam" id="3.40.50.460:FF:000002">
    <property type="entry name" value="ATP-dependent 6-phosphofructokinase"/>
    <property type="match status" value="1"/>
</dbReference>
<feature type="compositionally biased region" description="Polar residues" evidence="12">
    <location>
        <begin position="402"/>
        <end position="413"/>
    </location>
</feature>
<evidence type="ECO:0000313" key="14">
    <source>
        <dbReference type="EMBL" id="EIT68356.1"/>
    </source>
</evidence>
<evidence type="ECO:0000256" key="12">
    <source>
        <dbReference type="SAM" id="MobiDB-lite"/>
    </source>
</evidence>
<protein>
    <recommendedName>
        <fullName evidence="4">6-phosphofructokinase</fullName>
        <ecNumber evidence="4">2.7.1.11</ecNumber>
    </recommendedName>
</protein>
<name>I8HY23_9GAMM</name>
<dbReference type="PANTHER" id="PTHR13697">
    <property type="entry name" value="PHOSPHOFRUCTOKINASE"/>
    <property type="match status" value="1"/>
</dbReference>
<comment type="subcellular location">
    <subcellularLocation>
        <location evidence="2">Cytoplasm</location>
    </subcellularLocation>
</comment>
<evidence type="ECO:0000256" key="1">
    <source>
        <dbReference type="ARBA" id="ARBA00001946"/>
    </source>
</evidence>
<keyword evidence="9" id="KW-0460">Magnesium</keyword>
<keyword evidence="6" id="KW-0808">Transferase</keyword>
<dbReference type="GO" id="GO:0016208">
    <property type="term" value="F:AMP binding"/>
    <property type="evidence" value="ECO:0007669"/>
    <property type="project" value="TreeGrafter"/>
</dbReference>
<comment type="caution">
    <text evidence="14">The sequence shown here is derived from an EMBL/GenBank/DDBJ whole genome shotgun (WGS) entry which is preliminary data.</text>
</comment>
<keyword evidence="5" id="KW-0963">Cytoplasm</keyword>
<accession>I8HY23</accession>
<dbReference type="GO" id="GO:0005524">
    <property type="term" value="F:ATP binding"/>
    <property type="evidence" value="ECO:0007669"/>
    <property type="project" value="TreeGrafter"/>
</dbReference>
<evidence type="ECO:0000313" key="15">
    <source>
        <dbReference type="Proteomes" id="UP000003704"/>
    </source>
</evidence>
<feature type="region of interest" description="Disordered" evidence="12">
    <location>
        <begin position="360"/>
        <end position="413"/>
    </location>
</feature>